<protein>
    <recommendedName>
        <fullName evidence="3">DUF2288 family protein</fullName>
    </recommendedName>
</protein>
<accession>A0A4R3N4A6</accession>
<organism evidence="1 2">
    <name type="scientific">Thiobaca trueperi</name>
    <dbReference type="NCBI Taxonomy" id="127458"/>
    <lineage>
        <taxon>Bacteria</taxon>
        <taxon>Pseudomonadati</taxon>
        <taxon>Pseudomonadota</taxon>
        <taxon>Gammaproteobacteria</taxon>
        <taxon>Chromatiales</taxon>
        <taxon>Chromatiaceae</taxon>
        <taxon>Thiobaca</taxon>
    </lineage>
</organism>
<gene>
    <name evidence="1" type="ORF">EDC35_10321</name>
</gene>
<dbReference type="Pfam" id="PF10052">
    <property type="entry name" value="DUF2288"/>
    <property type="match status" value="1"/>
</dbReference>
<evidence type="ECO:0000313" key="2">
    <source>
        <dbReference type="Proteomes" id="UP000295717"/>
    </source>
</evidence>
<name>A0A4R3N4A6_9GAMM</name>
<dbReference type="RefSeq" id="WP_132976343.1">
    <property type="nucleotide sequence ID" value="NZ_SMAO01000003.1"/>
</dbReference>
<sequence length="100" mass="11617">MERIEGHEELERIRLNQETARIPWLELQRFFAQGRVIRVQDGLDLIEIARLIACDDAPSIAREVSHGTVAPVSDEQARRWFETQASLWAVVIKPWILVQE</sequence>
<dbReference type="InterPro" id="IPR018741">
    <property type="entry name" value="DUF2288"/>
</dbReference>
<proteinExistence type="predicted"/>
<comment type="caution">
    <text evidence="1">The sequence shown here is derived from an EMBL/GenBank/DDBJ whole genome shotgun (WGS) entry which is preliminary data.</text>
</comment>
<dbReference type="Proteomes" id="UP000295717">
    <property type="component" value="Unassembled WGS sequence"/>
</dbReference>
<evidence type="ECO:0000313" key="1">
    <source>
        <dbReference type="EMBL" id="TCT21923.1"/>
    </source>
</evidence>
<keyword evidence="2" id="KW-1185">Reference proteome</keyword>
<dbReference type="AlphaFoldDB" id="A0A4R3N4A6"/>
<evidence type="ECO:0008006" key="3">
    <source>
        <dbReference type="Google" id="ProtNLM"/>
    </source>
</evidence>
<dbReference type="OrthoDB" id="195194at2"/>
<reference evidence="1 2" key="1">
    <citation type="submission" date="2019-03" db="EMBL/GenBank/DDBJ databases">
        <title>Genomic Encyclopedia of Type Strains, Phase IV (KMG-IV): sequencing the most valuable type-strain genomes for metagenomic binning, comparative biology and taxonomic classification.</title>
        <authorList>
            <person name="Goeker M."/>
        </authorList>
    </citation>
    <scope>NUCLEOTIDE SEQUENCE [LARGE SCALE GENOMIC DNA]</scope>
    <source>
        <strain evidence="1 2">DSM 13587</strain>
    </source>
</reference>
<dbReference type="EMBL" id="SMAO01000003">
    <property type="protein sequence ID" value="TCT21923.1"/>
    <property type="molecule type" value="Genomic_DNA"/>
</dbReference>